<evidence type="ECO:0000256" key="11">
    <source>
        <dbReference type="ARBA" id="ARBA00036904"/>
    </source>
</evidence>
<sequence length="132" mass="14114">MPVVAAAMIDRDGRVLVQLRAPGKAMAGLWEFPGGKIEPGETPEAALVRELAEELGILVAENSLSPLTFASAGLPGRHLLLLLYVCREWGGVPQALDATALAWHAPTELRSLAMPPADLPFITALEQIVLER</sequence>
<dbReference type="EC" id="3.6.1.55" evidence="12"/>
<evidence type="ECO:0000256" key="10">
    <source>
        <dbReference type="ARBA" id="ARBA00035861"/>
    </source>
</evidence>
<dbReference type="CDD" id="cd03425">
    <property type="entry name" value="NUDIX_MutT_NudA_like"/>
    <property type="match status" value="1"/>
</dbReference>
<dbReference type="InterPro" id="IPR020476">
    <property type="entry name" value="Nudix_hydrolase"/>
</dbReference>
<keyword evidence="5" id="KW-0479">Metal-binding</keyword>
<keyword evidence="20" id="KW-1185">Reference proteome</keyword>
<dbReference type="Gene3D" id="3.90.79.10">
    <property type="entry name" value="Nucleoside Triphosphate Pyrophosphohydrolase"/>
    <property type="match status" value="1"/>
</dbReference>
<evidence type="ECO:0000256" key="5">
    <source>
        <dbReference type="ARBA" id="ARBA00022723"/>
    </source>
</evidence>
<evidence type="ECO:0000256" key="2">
    <source>
        <dbReference type="ARBA" id="ARBA00005582"/>
    </source>
</evidence>
<dbReference type="GO" id="GO:0035539">
    <property type="term" value="F:8-oxo-7,8-dihydrodeoxyguanosine triphosphate pyrophosphatase activity"/>
    <property type="evidence" value="ECO:0007669"/>
    <property type="project" value="UniProtKB-EC"/>
</dbReference>
<evidence type="ECO:0000256" key="14">
    <source>
        <dbReference type="ARBA" id="ARBA00041592"/>
    </source>
</evidence>
<keyword evidence="6" id="KW-0227">DNA damage</keyword>
<dbReference type="PRINTS" id="PR00502">
    <property type="entry name" value="NUDIXFAMILY"/>
</dbReference>
<keyword evidence="3" id="KW-0515">Mutator protein</keyword>
<dbReference type="GO" id="GO:0046872">
    <property type="term" value="F:metal ion binding"/>
    <property type="evidence" value="ECO:0007669"/>
    <property type="project" value="UniProtKB-KW"/>
</dbReference>
<dbReference type="GO" id="GO:0008413">
    <property type="term" value="F:8-oxo-7,8-dihydroguanosine triphosphate pyrophosphatase activity"/>
    <property type="evidence" value="ECO:0007669"/>
    <property type="project" value="TreeGrafter"/>
</dbReference>
<dbReference type="InterPro" id="IPR000086">
    <property type="entry name" value="NUDIX_hydrolase_dom"/>
</dbReference>
<proteinExistence type="inferred from homology"/>
<dbReference type="OrthoDB" id="9810648at2"/>
<accession>A0A502G0E6</accession>
<protein>
    <recommendedName>
        <fullName evidence="13">8-oxo-dGTP diphosphatase</fullName>
        <ecNumber evidence="12">3.6.1.55</ecNumber>
    </recommendedName>
    <alternativeName>
        <fullName evidence="16">7,8-dihydro-8-oxoguanine-triphosphatase</fullName>
    </alternativeName>
    <alternativeName>
        <fullName evidence="15">Mutator protein MutT</fullName>
    </alternativeName>
    <alternativeName>
        <fullName evidence="14">dGTP pyrophosphohydrolase</fullName>
    </alternativeName>
</protein>
<dbReference type="EMBL" id="RCZC01000002">
    <property type="protein sequence ID" value="TPG55308.1"/>
    <property type="molecule type" value="Genomic_DNA"/>
</dbReference>
<gene>
    <name evidence="19" type="ORF">EAH76_07890</name>
</gene>
<keyword evidence="7 17" id="KW-0378">Hydrolase</keyword>
<evidence type="ECO:0000256" key="17">
    <source>
        <dbReference type="RuleBase" id="RU003476"/>
    </source>
</evidence>
<evidence type="ECO:0000256" key="9">
    <source>
        <dbReference type="ARBA" id="ARBA00023204"/>
    </source>
</evidence>
<dbReference type="Pfam" id="PF00293">
    <property type="entry name" value="NUDIX"/>
    <property type="match status" value="1"/>
</dbReference>
<comment type="catalytic activity">
    <reaction evidence="10">
        <text>8-oxo-dGTP + H2O = 8-oxo-dGMP + diphosphate + H(+)</text>
        <dbReference type="Rhea" id="RHEA:31575"/>
        <dbReference type="ChEBI" id="CHEBI:15377"/>
        <dbReference type="ChEBI" id="CHEBI:15378"/>
        <dbReference type="ChEBI" id="CHEBI:33019"/>
        <dbReference type="ChEBI" id="CHEBI:63224"/>
        <dbReference type="ChEBI" id="CHEBI:77896"/>
        <dbReference type="EC" id="3.6.1.55"/>
    </reaction>
</comment>
<evidence type="ECO:0000256" key="6">
    <source>
        <dbReference type="ARBA" id="ARBA00022763"/>
    </source>
</evidence>
<evidence type="ECO:0000256" key="4">
    <source>
        <dbReference type="ARBA" id="ARBA00022705"/>
    </source>
</evidence>
<evidence type="ECO:0000256" key="15">
    <source>
        <dbReference type="ARBA" id="ARBA00041979"/>
    </source>
</evidence>
<evidence type="ECO:0000256" key="3">
    <source>
        <dbReference type="ARBA" id="ARBA00022457"/>
    </source>
</evidence>
<dbReference type="InterPro" id="IPR020084">
    <property type="entry name" value="NUDIX_hydrolase_CS"/>
</dbReference>
<keyword evidence="9" id="KW-0234">DNA repair</keyword>
<dbReference type="Proteomes" id="UP000319931">
    <property type="component" value="Unassembled WGS sequence"/>
</dbReference>
<keyword evidence="8" id="KW-0460">Magnesium</keyword>
<evidence type="ECO:0000313" key="19">
    <source>
        <dbReference type="EMBL" id="TPG55308.1"/>
    </source>
</evidence>
<name>A0A502G0E6_9SPHN</name>
<dbReference type="InterPro" id="IPR047127">
    <property type="entry name" value="MutT-like"/>
</dbReference>
<dbReference type="GO" id="GO:0044715">
    <property type="term" value="F:8-oxo-dGDP phosphatase activity"/>
    <property type="evidence" value="ECO:0007669"/>
    <property type="project" value="TreeGrafter"/>
</dbReference>
<dbReference type="PROSITE" id="PS51462">
    <property type="entry name" value="NUDIX"/>
    <property type="match status" value="1"/>
</dbReference>
<dbReference type="PROSITE" id="PS00893">
    <property type="entry name" value="NUDIX_BOX"/>
    <property type="match status" value="1"/>
</dbReference>
<dbReference type="GO" id="GO:0044716">
    <property type="term" value="F:8-oxo-GDP phosphatase activity"/>
    <property type="evidence" value="ECO:0007669"/>
    <property type="project" value="TreeGrafter"/>
</dbReference>
<comment type="cofactor">
    <cofactor evidence="1">
        <name>Mg(2+)</name>
        <dbReference type="ChEBI" id="CHEBI:18420"/>
    </cofactor>
</comment>
<feature type="domain" description="Nudix hydrolase" evidence="18">
    <location>
        <begin position="1"/>
        <end position="126"/>
    </location>
</feature>
<reference evidence="19 20" key="1">
    <citation type="journal article" date="2019" name="Environ. Microbiol.">
        <title>Species interactions and distinct microbial communities in high Arctic permafrost affected cryosols are associated with the CH4 and CO2 gas fluxes.</title>
        <authorList>
            <person name="Altshuler I."/>
            <person name="Hamel J."/>
            <person name="Turney S."/>
            <person name="Magnuson E."/>
            <person name="Levesque R."/>
            <person name="Greer C."/>
            <person name="Whyte L.G."/>
        </authorList>
    </citation>
    <scope>NUCLEOTIDE SEQUENCE [LARGE SCALE GENOMIC DNA]</scope>
    <source>
        <strain evidence="19 20">E6.1</strain>
    </source>
</reference>
<dbReference type="PANTHER" id="PTHR47707">
    <property type="entry name" value="8-OXO-DGTP DIPHOSPHATASE"/>
    <property type="match status" value="1"/>
</dbReference>
<dbReference type="InterPro" id="IPR015797">
    <property type="entry name" value="NUDIX_hydrolase-like_dom_sf"/>
</dbReference>
<evidence type="ECO:0000256" key="13">
    <source>
        <dbReference type="ARBA" id="ARBA00040794"/>
    </source>
</evidence>
<evidence type="ECO:0000256" key="1">
    <source>
        <dbReference type="ARBA" id="ARBA00001946"/>
    </source>
</evidence>
<evidence type="ECO:0000313" key="20">
    <source>
        <dbReference type="Proteomes" id="UP000319931"/>
    </source>
</evidence>
<comment type="caution">
    <text evidence="19">The sequence shown here is derived from an EMBL/GenBank/DDBJ whole genome shotgun (WGS) entry which is preliminary data.</text>
</comment>
<evidence type="ECO:0000259" key="18">
    <source>
        <dbReference type="PROSITE" id="PS51462"/>
    </source>
</evidence>
<evidence type="ECO:0000256" key="16">
    <source>
        <dbReference type="ARBA" id="ARBA00042798"/>
    </source>
</evidence>
<dbReference type="GO" id="GO:0006281">
    <property type="term" value="P:DNA repair"/>
    <property type="evidence" value="ECO:0007669"/>
    <property type="project" value="UniProtKB-KW"/>
</dbReference>
<keyword evidence="4" id="KW-0235">DNA replication</keyword>
<dbReference type="GO" id="GO:0006260">
    <property type="term" value="P:DNA replication"/>
    <property type="evidence" value="ECO:0007669"/>
    <property type="project" value="UniProtKB-KW"/>
</dbReference>
<dbReference type="PANTHER" id="PTHR47707:SF1">
    <property type="entry name" value="NUDIX HYDROLASE FAMILY PROTEIN"/>
    <property type="match status" value="1"/>
</dbReference>
<evidence type="ECO:0000256" key="8">
    <source>
        <dbReference type="ARBA" id="ARBA00022842"/>
    </source>
</evidence>
<evidence type="ECO:0000256" key="12">
    <source>
        <dbReference type="ARBA" id="ARBA00038905"/>
    </source>
</evidence>
<organism evidence="19 20">
    <name type="scientific">Sphingomonas glacialis</name>
    <dbReference type="NCBI Taxonomy" id="658225"/>
    <lineage>
        <taxon>Bacteria</taxon>
        <taxon>Pseudomonadati</taxon>
        <taxon>Pseudomonadota</taxon>
        <taxon>Alphaproteobacteria</taxon>
        <taxon>Sphingomonadales</taxon>
        <taxon>Sphingomonadaceae</taxon>
        <taxon>Sphingomonas</taxon>
    </lineage>
</organism>
<comment type="catalytic activity">
    <reaction evidence="11">
        <text>8-oxo-GTP + H2O = 8-oxo-GMP + diphosphate + H(+)</text>
        <dbReference type="Rhea" id="RHEA:67616"/>
        <dbReference type="ChEBI" id="CHEBI:15377"/>
        <dbReference type="ChEBI" id="CHEBI:15378"/>
        <dbReference type="ChEBI" id="CHEBI:33019"/>
        <dbReference type="ChEBI" id="CHEBI:143553"/>
        <dbReference type="ChEBI" id="CHEBI:145694"/>
    </reaction>
</comment>
<dbReference type="SUPFAM" id="SSF55811">
    <property type="entry name" value="Nudix"/>
    <property type="match status" value="1"/>
</dbReference>
<evidence type="ECO:0000256" key="7">
    <source>
        <dbReference type="ARBA" id="ARBA00022801"/>
    </source>
</evidence>
<comment type="similarity">
    <text evidence="2 17">Belongs to the Nudix hydrolase family.</text>
</comment>
<dbReference type="AlphaFoldDB" id="A0A502G0E6"/>